<name>A0A8H5CYI2_9AGAR</name>
<keyword evidence="3" id="KW-1185">Reference proteome</keyword>
<protein>
    <submittedName>
        <fullName evidence="2">Uncharacterized protein</fullName>
    </submittedName>
</protein>
<dbReference type="AlphaFoldDB" id="A0A8H5CYI2"/>
<gene>
    <name evidence="2" type="ORF">D9758_012455</name>
</gene>
<sequence>MAPPCKAAKAQQASAPPPRQTPPLSTVGQMCAKHKAPSTMDTDMETHKRTCENKRLPKLSLDTFKDIARWLAVSNSPWTLYMAIFCTGAEQDGYIEQGDLGNVPEDEAQW</sequence>
<dbReference type="EMBL" id="JAACJM010000074">
    <property type="protein sequence ID" value="KAF5350389.1"/>
    <property type="molecule type" value="Genomic_DNA"/>
</dbReference>
<dbReference type="Proteomes" id="UP000559256">
    <property type="component" value="Unassembled WGS sequence"/>
</dbReference>
<accession>A0A8H5CYI2</accession>
<evidence type="ECO:0000313" key="2">
    <source>
        <dbReference type="EMBL" id="KAF5350389.1"/>
    </source>
</evidence>
<evidence type="ECO:0000256" key="1">
    <source>
        <dbReference type="SAM" id="MobiDB-lite"/>
    </source>
</evidence>
<comment type="caution">
    <text evidence="2">The sequence shown here is derived from an EMBL/GenBank/DDBJ whole genome shotgun (WGS) entry which is preliminary data.</text>
</comment>
<reference evidence="2 3" key="1">
    <citation type="journal article" date="2020" name="ISME J.">
        <title>Uncovering the hidden diversity of litter-decomposition mechanisms in mushroom-forming fungi.</title>
        <authorList>
            <person name="Floudas D."/>
            <person name="Bentzer J."/>
            <person name="Ahren D."/>
            <person name="Johansson T."/>
            <person name="Persson P."/>
            <person name="Tunlid A."/>
        </authorList>
    </citation>
    <scope>NUCLEOTIDE SEQUENCE [LARGE SCALE GENOMIC DNA]</scope>
    <source>
        <strain evidence="2 3">CBS 291.85</strain>
    </source>
</reference>
<proteinExistence type="predicted"/>
<evidence type="ECO:0000313" key="3">
    <source>
        <dbReference type="Proteomes" id="UP000559256"/>
    </source>
</evidence>
<feature type="compositionally biased region" description="Low complexity" evidence="1">
    <location>
        <begin position="1"/>
        <end position="14"/>
    </location>
</feature>
<feature type="region of interest" description="Disordered" evidence="1">
    <location>
        <begin position="1"/>
        <end position="47"/>
    </location>
</feature>
<organism evidence="2 3">
    <name type="scientific">Tetrapyrgos nigripes</name>
    <dbReference type="NCBI Taxonomy" id="182062"/>
    <lineage>
        <taxon>Eukaryota</taxon>
        <taxon>Fungi</taxon>
        <taxon>Dikarya</taxon>
        <taxon>Basidiomycota</taxon>
        <taxon>Agaricomycotina</taxon>
        <taxon>Agaricomycetes</taxon>
        <taxon>Agaricomycetidae</taxon>
        <taxon>Agaricales</taxon>
        <taxon>Marasmiineae</taxon>
        <taxon>Marasmiaceae</taxon>
        <taxon>Tetrapyrgos</taxon>
    </lineage>
</organism>